<evidence type="ECO:0000313" key="7">
    <source>
        <dbReference type="EMBL" id="MBB6731989.1"/>
    </source>
</evidence>
<proteinExistence type="predicted"/>
<dbReference type="GO" id="GO:0000976">
    <property type="term" value="F:transcription cis-regulatory region binding"/>
    <property type="evidence" value="ECO:0007669"/>
    <property type="project" value="TreeGrafter"/>
</dbReference>
<dbReference type="EMBL" id="JACJVO010000016">
    <property type="protein sequence ID" value="MBB6731989.1"/>
    <property type="molecule type" value="Genomic_DNA"/>
</dbReference>
<keyword evidence="8" id="KW-1185">Reference proteome</keyword>
<dbReference type="SUPFAM" id="SSF46689">
    <property type="entry name" value="Homeodomain-like"/>
    <property type="match status" value="1"/>
</dbReference>
<dbReference type="PROSITE" id="PS01081">
    <property type="entry name" value="HTH_TETR_1"/>
    <property type="match status" value="1"/>
</dbReference>
<keyword evidence="4" id="KW-0804">Transcription</keyword>
<evidence type="ECO:0000313" key="8">
    <source>
        <dbReference type="Proteomes" id="UP000564644"/>
    </source>
</evidence>
<evidence type="ECO:0000256" key="5">
    <source>
        <dbReference type="PROSITE-ProRule" id="PRU00335"/>
    </source>
</evidence>
<organism evidence="7 8">
    <name type="scientific">Cohnella zeiphila</name>
    <dbReference type="NCBI Taxonomy" id="2761120"/>
    <lineage>
        <taxon>Bacteria</taxon>
        <taxon>Bacillati</taxon>
        <taxon>Bacillota</taxon>
        <taxon>Bacilli</taxon>
        <taxon>Bacillales</taxon>
        <taxon>Paenibacillaceae</taxon>
        <taxon>Cohnella</taxon>
    </lineage>
</organism>
<dbReference type="RefSeq" id="WP_185129657.1">
    <property type="nucleotide sequence ID" value="NZ_JACJVO010000016.1"/>
</dbReference>
<keyword evidence="3 5" id="KW-0238">DNA-binding</keyword>
<evidence type="ECO:0000256" key="1">
    <source>
        <dbReference type="ARBA" id="ARBA00022491"/>
    </source>
</evidence>
<keyword evidence="2" id="KW-0805">Transcription regulation</keyword>
<dbReference type="InterPro" id="IPR039538">
    <property type="entry name" value="BetI_C"/>
</dbReference>
<evidence type="ECO:0000256" key="4">
    <source>
        <dbReference type="ARBA" id="ARBA00023163"/>
    </source>
</evidence>
<dbReference type="PANTHER" id="PTHR30055:SF226">
    <property type="entry name" value="HTH-TYPE TRANSCRIPTIONAL REGULATOR PKSA"/>
    <property type="match status" value="1"/>
</dbReference>
<dbReference type="PROSITE" id="PS50977">
    <property type="entry name" value="HTH_TETR_2"/>
    <property type="match status" value="1"/>
</dbReference>
<dbReference type="InterPro" id="IPR036271">
    <property type="entry name" value="Tet_transcr_reg_TetR-rel_C_sf"/>
</dbReference>
<feature type="DNA-binding region" description="H-T-H motif" evidence="5">
    <location>
        <begin position="31"/>
        <end position="50"/>
    </location>
</feature>
<dbReference type="InterPro" id="IPR009057">
    <property type="entry name" value="Homeodomain-like_sf"/>
</dbReference>
<dbReference type="Pfam" id="PF00440">
    <property type="entry name" value="TetR_N"/>
    <property type="match status" value="1"/>
</dbReference>
<keyword evidence="1" id="KW-0678">Repressor</keyword>
<evidence type="ECO:0000256" key="2">
    <source>
        <dbReference type="ARBA" id="ARBA00023015"/>
    </source>
</evidence>
<dbReference type="GO" id="GO:0003700">
    <property type="term" value="F:DNA-binding transcription factor activity"/>
    <property type="evidence" value="ECO:0007669"/>
    <property type="project" value="TreeGrafter"/>
</dbReference>
<feature type="domain" description="HTH tetR-type" evidence="6">
    <location>
        <begin position="8"/>
        <end position="68"/>
    </location>
</feature>
<name>A0A7X0SLB0_9BACL</name>
<dbReference type="Pfam" id="PF13977">
    <property type="entry name" value="TetR_C_6"/>
    <property type="match status" value="1"/>
</dbReference>
<evidence type="ECO:0000259" key="6">
    <source>
        <dbReference type="PROSITE" id="PS50977"/>
    </source>
</evidence>
<gene>
    <name evidence="7" type="ORF">H7C18_13795</name>
</gene>
<protein>
    <submittedName>
        <fullName evidence="7">TetR family transcriptional regulator C-terminal domain-containing protein</fullName>
    </submittedName>
</protein>
<dbReference type="InterPro" id="IPR001647">
    <property type="entry name" value="HTH_TetR"/>
</dbReference>
<dbReference type="AlphaFoldDB" id="A0A7X0SLB0"/>
<comment type="caution">
    <text evidence="7">The sequence shown here is derived from an EMBL/GenBank/DDBJ whole genome shotgun (WGS) entry which is preliminary data.</text>
</comment>
<dbReference type="Proteomes" id="UP000564644">
    <property type="component" value="Unassembled WGS sequence"/>
</dbReference>
<dbReference type="InterPro" id="IPR023772">
    <property type="entry name" value="DNA-bd_HTH_TetR-type_CS"/>
</dbReference>
<dbReference type="InterPro" id="IPR050109">
    <property type="entry name" value="HTH-type_TetR-like_transc_reg"/>
</dbReference>
<accession>A0A7X0SLB0</accession>
<evidence type="ECO:0000256" key="3">
    <source>
        <dbReference type="ARBA" id="ARBA00023125"/>
    </source>
</evidence>
<dbReference type="PANTHER" id="PTHR30055">
    <property type="entry name" value="HTH-TYPE TRANSCRIPTIONAL REGULATOR RUTR"/>
    <property type="match status" value="1"/>
</dbReference>
<dbReference type="Gene3D" id="1.10.357.10">
    <property type="entry name" value="Tetracycline Repressor, domain 2"/>
    <property type="match status" value="1"/>
</dbReference>
<sequence length="201" mass="22908">MPKIVNHEERKEHIAEAVWRVIRKDGLDGVSVRRVADEAGLSLGALRYYFDAQDELLAYSMRLISHRANERIRNLPDTGEPRERIERIIAELLPLDGVRTAEAEVWFAFVGKALSDPAIGALSREVHDELYEGFRSMVDPLVSLKLAKDGIDADRETKRLHALVDGLVLHRIAFPERIRSEELMSIVSLHLDSLLKEPDRR</sequence>
<dbReference type="SUPFAM" id="SSF48498">
    <property type="entry name" value="Tetracyclin repressor-like, C-terminal domain"/>
    <property type="match status" value="1"/>
</dbReference>
<reference evidence="7 8" key="1">
    <citation type="submission" date="2020-08" db="EMBL/GenBank/DDBJ databases">
        <title>Cohnella phylogeny.</title>
        <authorList>
            <person name="Dunlap C."/>
        </authorList>
    </citation>
    <scope>NUCLEOTIDE SEQUENCE [LARGE SCALE GENOMIC DNA]</scope>
    <source>
        <strain evidence="7 8">CBP 2801</strain>
    </source>
</reference>